<sequence>MVRYAPFARPWMQRSLFRVGVPIFIIVIGGSFYLKDFTKLRYKYRAQKQITPEDFEKIMGVPMKKKPVNFEEELKKAESEVQSDYTMIRGPRPDEPWTAYDTMKKERLAEKAQQKAGKIPA</sequence>
<dbReference type="Pfam" id="PF14138">
    <property type="entry name" value="COX16"/>
    <property type="match status" value="1"/>
</dbReference>
<dbReference type="GO" id="GO:0033617">
    <property type="term" value="P:mitochondrial respiratory chain complex IV assembly"/>
    <property type="evidence" value="ECO:0007669"/>
    <property type="project" value="TreeGrafter"/>
</dbReference>
<keyword evidence="4 9" id="KW-0812">Transmembrane</keyword>
<dbReference type="GO" id="GO:0005743">
    <property type="term" value="C:mitochondrial inner membrane"/>
    <property type="evidence" value="ECO:0007669"/>
    <property type="project" value="UniProtKB-SubCell"/>
</dbReference>
<evidence type="ECO:0000256" key="2">
    <source>
        <dbReference type="ARBA" id="ARBA00008370"/>
    </source>
</evidence>
<dbReference type="Proteomes" id="UP000186922">
    <property type="component" value="Unassembled WGS sequence"/>
</dbReference>
<gene>
    <name evidence="10" type="primary">RvY_09897-1</name>
    <name evidence="10" type="synonym">RvY_09897.1</name>
    <name evidence="10" type="ORF">RvY_09897</name>
</gene>
<comment type="caution">
    <text evidence="10">The sequence shown here is derived from an EMBL/GenBank/DDBJ whole genome shotgun (WGS) entry which is preliminary data.</text>
</comment>
<dbReference type="OrthoDB" id="5516033at2759"/>
<dbReference type="STRING" id="947166.A0A1D1VFD8"/>
<organism evidence="10 11">
    <name type="scientific">Ramazzottius varieornatus</name>
    <name type="common">Water bear</name>
    <name type="synonym">Tardigrade</name>
    <dbReference type="NCBI Taxonomy" id="947166"/>
    <lineage>
        <taxon>Eukaryota</taxon>
        <taxon>Metazoa</taxon>
        <taxon>Ecdysozoa</taxon>
        <taxon>Tardigrada</taxon>
        <taxon>Eutardigrada</taxon>
        <taxon>Parachela</taxon>
        <taxon>Hypsibioidea</taxon>
        <taxon>Ramazzottiidae</taxon>
        <taxon>Ramazzottius</taxon>
    </lineage>
</organism>
<feature type="transmembrane region" description="Helical" evidence="9">
    <location>
        <begin position="15"/>
        <end position="34"/>
    </location>
</feature>
<evidence type="ECO:0000313" key="11">
    <source>
        <dbReference type="Proteomes" id="UP000186922"/>
    </source>
</evidence>
<evidence type="ECO:0000256" key="1">
    <source>
        <dbReference type="ARBA" id="ARBA00004434"/>
    </source>
</evidence>
<comment type="similarity">
    <text evidence="2">Belongs to the COX16 family.</text>
</comment>
<keyword evidence="5" id="KW-0999">Mitochondrion inner membrane</keyword>
<keyword evidence="6 9" id="KW-1133">Transmembrane helix</keyword>
<dbReference type="PANTHER" id="PTHR17130:SF14">
    <property type="entry name" value="CYTOCHROME C OXIDASE ASSEMBLY PROTEIN COX16 HOMOLOG, MITOCHONDRIAL"/>
    <property type="match status" value="1"/>
</dbReference>
<name>A0A1D1VFD8_RAMVA</name>
<proteinExistence type="inferred from homology"/>
<evidence type="ECO:0000256" key="6">
    <source>
        <dbReference type="ARBA" id="ARBA00022989"/>
    </source>
</evidence>
<evidence type="ECO:0000256" key="4">
    <source>
        <dbReference type="ARBA" id="ARBA00022692"/>
    </source>
</evidence>
<keyword evidence="8 9" id="KW-0472">Membrane</keyword>
<keyword evidence="11" id="KW-1185">Reference proteome</keyword>
<dbReference type="PANTHER" id="PTHR17130">
    <property type="entry name" value="MITOCHONDRIAL OUTER MEMBRANE PROTEIN 25"/>
    <property type="match status" value="1"/>
</dbReference>
<keyword evidence="7" id="KW-0496">Mitochondrion</keyword>
<evidence type="ECO:0000256" key="8">
    <source>
        <dbReference type="ARBA" id="ARBA00023136"/>
    </source>
</evidence>
<comment type="subcellular location">
    <subcellularLocation>
        <location evidence="1">Mitochondrion inner membrane</location>
        <topology evidence="1">Single-pass membrane protein</topology>
    </subcellularLocation>
</comment>
<evidence type="ECO:0000256" key="5">
    <source>
        <dbReference type="ARBA" id="ARBA00022792"/>
    </source>
</evidence>
<dbReference type="AlphaFoldDB" id="A0A1D1VFD8"/>
<protein>
    <recommendedName>
        <fullName evidence="3">Cytochrome c oxidase assembly protein COX16 homolog, mitochondrial</fullName>
    </recommendedName>
</protein>
<evidence type="ECO:0000313" key="10">
    <source>
        <dbReference type="EMBL" id="GAU98802.1"/>
    </source>
</evidence>
<evidence type="ECO:0000256" key="3">
    <source>
        <dbReference type="ARBA" id="ARBA00021814"/>
    </source>
</evidence>
<evidence type="ECO:0000256" key="9">
    <source>
        <dbReference type="SAM" id="Phobius"/>
    </source>
</evidence>
<evidence type="ECO:0000256" key="7">
    <source>
        <dbReference type="ARBA" id="ARBA00023128"/>
    </source>
</evidence>
<reference evidence="10 11" key="1">
    <citation type="journal article" date="2016" name="Nat. Commun.">
        <title>Extremotolerant tardigrade genome and improved radiotolerance of human cultured cells by tardigrade-unique protein.</title>
        <authorList>
            <person name="Hashimoto T."/>
            <person name="Horikawa D.D."/>
            <person name="Saito Y."/>
            <person name="Kuwahara H."/>
            <person name="Kozuka-Hata H."/>
            <person name="Shin-I T."/>
            <person name="Minakuchi Y."/>
            <person name="Ohishi K."/>
            <person name="Motoyama A."/>
            <person name="Aizu T."/>
            <person name="Enomoto A."/>
            <person name="Kondo K."/>
            <person name="Tanaka S."/>
            <person name="Hara Y."/>
            <person name="Koshikawa S."/>
            <person name="Sagara H."/>
            <person name="Miura T."/>
            <person name="Yokobori S."/>
            <person name="Miyagawa K."/>
            <person name="Suzuki Y."/>
            <person name="Kubo T."/>
            <person name="Oyama M."/>
            <person name="Kohara Y."/>
            <person name="Fujiyama A."/>
            <person name="Arakawa K."/>
            <person name="Katayama T."/>
            <person name="Toyoda A."/>
            <person name="Kunieda T."/>
        </authorList>
    </citation>
    <scope>NUCLEOTIDE SEQUENCE [LARGE SCALE GENOMIC DNA]</scope>
    <source>
        <strain evidence="10 11">YOKOZUNA-1</strain>
    </source>
</reference>
<dbReference type="InterPro" id="IPR020164">
    <property type="entry name" value="Cyt_c_Oxase_assmbl_COX16"/>
</dbReference>
<accession>A0A1D1VFD8</accession>
<dbReference type="EMBL" id="BDGG01000005">
    <property type="protein sequence ID" value="GAU98802.1"/>
    <property type="molecule type" value="Genomic_DNA"/>
</dbReference>